<proteinExistence type="predicted"/>
<comment type="caution">
    <text evidence="2">The sequence shown here is derived from an EMBL/GenBank/DDBJ whole genome shotgun (WGS) entry which is preliminary data.</text>
</comment>
<evidence type="ECO:0000313" key="3">
    <source>
        <dbReference type="Proteomes" id="UP000671399"/>
    </source>
</evidence>
<feature type="compositionally biased region" description="Low complexity" evidence="1">
    <location>
        <begin position="29"/>
        <end position="43"/>
    </location>
</feature>
<feature type="compositionally biased region" description="Polar residues" evidence="1">
    <location>
        <begin position="1"/>
        <end position="11"/>
    </location>
</feature>
<name>A0ABS3V176_9ACTN</name>
<keyword evidence="3" id="KW-1185">Reference proteome</keyword>
<evidence type="ECO:0000256" key="1">
    <source>
        <dbReference type="SAM" id="MobiDB-lite"/>
    </source>
</evidence>
<gene>
    <name evidence="2" type="ORF">JQN83_00545</name>
</gene>
<dbReference type="Proteomes" id="UP000671399">
    <property type="component" value="Unassembled WGS sequence"/>
</dbReference>
<evidence type="ECO:0000313" key="2">
    <source>
        <dbReference type="EMBL" id="MBO4159309.1"/>
    </source>
</evidence>
<dbReference type="EMBL" id="JAGFWR010000001">
    <property type="protein sequence ID" value="MBO4159309.1"/>
    <property type="molecule type" value="Genomic_DNA"/>
</dbReference>
<dbReference type="RefSeq" id="WP_208565035.1">
    <property type="nucleotide sequence ID" value="NZ_JAGFWR010000001.1"/>
</dbReference>
<organism evidence="2 3">
    <name type="scientific">Micromonospora antibiotica</name>
    <dbReference type="NCBI Taxonomy" id="2807623"/>
    <lineage>
        <taxon>Bacteria</taxon>
        <taxon>Bacillati</taxon>
        <taxon>Actinomycetota</taxon>
        <taxon>Actinomycetes</taxon>
        <taxon>Micromonosporales</taxon>
        <taxon>Micromonosporaceae</taxon>
        <taxon>Micromonospora</taxon>
    </lineage>
</organism>
<protein>
    <submittedName>
        <fullName evidence="2">Uncharacterized protein</fullName>
    </submittedName>
</protein>
<accession>A0ABS3V176</accession>
<reference evidence="2 3" key="1">
    <citation type="submission" date="2021-03" db="EMBL/GenBank/DDBJ databases">
        <authorList>
            <person name="Lee D.-H."/>
        </authorList>
    </citation>
    <scope>NUCLEOTIDE SEQUENCE [LARGE SCALE GENOMIC DNA]</scope>
    <source>
        <strain evidence="2 3">MMS20-R2-23</strain>
    </source>
</reference>
<sequence length="66" mass="6716">MGSKKTNTASGTDRVAVQAGQIHGRTDTTKPTAPAADTAPGRTDNVRTGNARVGRQADVINGGLNL</sequence>
<feature type="region of interest" description="Disordered" evidence="1">
    <location>
        <begin position="1"/>
        <end position="54"/>
    </location>
</feature>